<proteinExistence type="predicted"/>
<dbReference type="Proteomes" id="UP000753376">
    <property type="component" value="Unassembled WGS sequence"/>
</dbReference>
<reference evidence="1 2" key="1">
    <citation type="submission" date="2021-05" db="EMBL/GenBank/DDBJ databases">
        <title>Draft genomes of bacteria isolated from model marine particles.</title>
        <authorList>
            <person name="Datta M.S."/>
            <person name="Schwartzman J.A."/>
            <person name="Enke T.N."/>
            <person name="Saavedra J."/>
            <person name="Cermak N."/>
            <person name="Cordero O.X."/>
        </authorList>
    </citation>
    <scope>NUCLEOTIDE SEQUENCE [LARGE SCALE GENOMIC DNA]</scope>
    <source>
        <strain evidence="1 2">D2M19</strain>
    </source>
</reference>
<dbReference type="EMBL" id="JAHKPV010000017">
    <property type="protein sequence ID" value="MBU2874169.1"/>
    <property type="molecule type" value="Genomic_DNA"/>
</dbReference>
<evidence type="ECO:0000313" key="1">
    <source>
        <dbReference type="EMBL" id="MBU2874169.1"/>
    </source>
</evidence>
<name>A0ABS6A7Y8_9GAMM</name>
<keyword evidence="2" id="KW-1185">Reference proteome</keyword>
<organism evidence="1 2">
    <name type="scientific">Marinobacter salexigens</name>
    <dbReference type="NCBI Taxonomy" id="1925763"/>
    <lineage>
        <taxon>Bacteria</taxon>
        <taxon>Pseudomonadati</taxon>
        <taxon>Pseudomonadota</taxon>
        <taxon>Gammaproteobacteria</taxon>
        <taxon>Pseudomonadales</taxon>
        <taxon>Marinobacteraceae</taxon>
        <taxon>Marinobacter</taxon>
    </lineage>
</organism>
<comment type="caution">
    <text evidence="1">The sequence shown here is derived from an EMBL/GenBank/DDBJ whole genome shotgun (WGS) entry which is preliminary data.</text>
</comment>
<evidence type="ECO:0000313" key="2">
    <source>
        <dbReference type="Proteomes" id="UP000753376"/>
    </source>
</evidence>
<sequence length="79" mass="8811">MLPWLMLAAGLLFIVASQVKAKVERTERGANSQSGVQDPMQELNWITHLLSVHAAMPMNSLNVGRSDEMEDMGRLDEDE</sequence>
<gene>
    <name evidence="1" type="ORF">KO508_09140</name>
</gene>
<protein>
    <submittedName>
        <fullName evidence="1">Uncharacterized protein</fullName>
    </submittedName>
</protein>
<accession>A0ABS6A7Y8</accession>